<gene>
    <name evidence="2" type="ORF">EWB00_004084</name>
</gene>
<sequence length="841" mass="96290">MNLKPDIKLIDSRPRTRLNIESGTKTHTKTMTLQKNLITDESFGSQDLNITGFISLPYQKSSLRKRATNIPTSPSMPLPSDMPTGHWVYHVNLSEMDYYSEPYNSSTCTSLTEYKHTDKRLVDSQNDPELADKLDKIACEIGFLHHQGRSRQNSPSSHDIDGLLSTIGASSESNIPKADLDQLLTLEISTVVSNPAYVTSLTKDTTALQANSISSTSPQIKDARHRIHLSRVDLSSTTDANKPEPHVRPSSTGSQIIKEFLRHISPKLRRSLSRLSSRKKRENQKSHQNNLETKFEKPRPSSLSFERCKSERFYTKSLLRFIPRCSCRSKECKRREIQINKDDVHVTGSYSLDDADTTLKTDKPQTNEQHKSNISTTATMKQQLPSLSNDSYSHFYENYYDQHLQSRPVSIALPVDQYSSETTFSTWNQLQTDHKVDRNIIPKNEHFNKLTLCDYPEPTYLNAALNAFGYGCKPDWKHFCVSPSARRVAHARQSMKERQIESHCEISSNEKSCYSDEHENSDTANKEEFIESKPERTIGYYYNNESSINDDILLKEKQSNEICSNSGKEDMLNKDNSKIHIEQQSDQFIINSINMQNKDDTTISSKSPLHELKVNLDDNDQLPENIFTFDENSLDNEKTDHISISPRRDETNTINNTKENLHNMISAIKSITPPIKRRNTALAIKAKSTRLRQPLNMFMPTNIRRHNQLSTGIVKSNEIDNQLECTQTKTKVELTPLYENEQSPTNQMINSNHIRTLSSSSNDLSNRLDIVNNQPNEWIEYVKHSEINNSYLELSMNDDVDYVINLLKNVQTFECQLTNIINIAKNAMEQILTIQMIINQN</sequence>
<name>A0A4Z2D6H9_SCHJA</name>
<evidence type="ECO:0000313" key="2">
    <source>
        <dbReference type="EMBL" id="TNN12079.1"/>
    </source>
</evidence>
<protein>
    <submittedName>
        <fullName evidence="2">Uncharacterized protein</fullName>
    </submittedName>
</protein>
<feature type="compositionally biased region" description="Polar residues" evidence="1">
    <location>
        <begin position="372"/>
        <end position="382"/>
    </location>
</feature>
<accession>A0A4Z2D6H9</accession>
<organism evidence="2 3">
    <name type="scientific">Schistosoma japonicum</name>
    <name type="common">Blood fluke</name>
    <dbReference type="NCBI Taxonomy" id="6182"/>
    <lineage>
        <taxon>Eukaryota</taxon>
        <taxon>Metazoa</taxon>
        <taxon>Spiralia</taxon>
        <taxon>Lophotrochozoa</taxon>
        <taxon>Platyhelminthes</taxon>
        <taxon>Trematoda</taxon>
        <taxon>Digenea</taxon>
        <taxon>Strigeidida</taxon>
        <taxon>Schistosomatoidea</taxon>
        <taxon>Schistosomatidae</taxon>
        <taxon>Schistosoma</taxon>
    </lineage>
</organism>
<evidence type="ECO:0000256" key="1">
    <source>
        <dbReference type="SAM" id="MobiDB-lite"/>
    </source>
</evidence>
<feature type="region of interest" description="Disordered" evidence="1">
    <location>
        <begin position="271"/>
        <end position="301"/>
    </location>
</feature>
<comment type="caution">
    <text evidence="2">The sequence shown here is derived from an EMBL/GenBank/DDBJ whole genome shotgun (WGS) entry which is preliminary data.</text>
</comment>
<feature type="compositionally biased region" description="Basic and acidic residues" evidence="1">
    <location>
        <begin position="357"/>
        <end position="371"/>
    </location>
</feature>
<dbReference type="Proteomes" id="UP000311919">
    <property type="component" value="Unassembled WGS sequence"/>
</dbReference>
<dbReference type="OrthoDB" id="6253098at2759"/>
<dbReference type="EMBL" id="SKCS01000266">
    <property type="protein sequence ID" value="TNN12079.1"/>
    <property type="molecule type" value="Genomic_DNA"/>
</dbReference>
<proteinExistence type="predicted"/>
<keyword evidence="3" id="KW-1185">Reference proteome</keyword>
<feature type="compositionally biased region" description="Basic residues" evidence="1">
    <location>
        <begin position="271"/>
        <end position="282"/>
    </location>
</feature>
<feature type="region of interest" description="Disordered" evidence="1">
    <location>
        <begin position="354"/>
        <end position="382"/>
    </location>
</feature>
<evidence type="ECO:0000313" key="3">
    <source>
        <dbReference type="Proteomes" id="UP000311919"/>
    </source>
</evidence>
<reference evidence="2 3" key="1">
    <citation type="submission" date="2019-03" db="EMBL/GenBank/DDBJ databases">
        <title>An improved genome assembly of the fluke Schistosoma japonicum.</title>
        <authorList>
            <person name="Hu W."/>
            <person name="Luo F."/>
            <person name="Yin M."/>
            <person name="Mo X."/>
            <person name="Sun C."/>
            <person name="Wu Q."/>
            <person name="Zhu B."/>
            <person name="Xiang M."/>
            <person name="Wang J."/>
            <person name="Wang Y."/>
            <person name="Zhang T."/>
            <person name="Xu B."/>
            <person name="Zheng H."/>
            <person name="Feng Z."/>
        </authorList>
    </citation>
    <scope>NUCLEOTIDE SEQUENCE [LARGE SCALE GENOMIC DNA]</scope>
    <source>
        <strain evidence="2">HuSjv2</strain>
        <tissue evidence="2">Worms</tissue>
    </source>
</reference>
<feature type="region of interest" description="Disordered" evidence="1">
    <location>
        <begin position="232"/>
        <end position="255"/>
    </location>
</feature>
<dbReference type="AlphaFoldDB" id="A0A4Z2D6H9"/>